<evidence type="ECO:0000313" key="2">
    <source>
        <dbReference type="Proteomes" id="UP001228113"/>
    </source>
</evidence>
<gene>
    <name evidence="1" type="ORF">METESE_14860</name>
</gene>
<keyword evidence="2" id="KW-1185">Reference proteome</keyword>
<dbReference type="AlphaFoldDB" id="A0AA48H5U8"/>
<dbReference type="Proteomes" id="UP001228113">
    <property type="component" value="Chromosome"/>
</dbReference>
<dbReference type="RefSeq" id="WP_243334302.1">
    <property type="nucleotide sequence ID" value="NZ_AP027081.1"/>
</dbReference>
<evidence type="ECO:0008006" key="3">
    <source>
        <dbReference type="Google" id="ProtNLM"/>
    </source>
</evidence>
<dbReference type="InterPro" id="IPR021862">
    <property type="entry name" value="DUF3472"/>
</dbReference>
<proteinExistence type="predicted"/>
<sequence length="285" mass="30723">MEAPATSRAGRTALAVLLASLTLGADERLAGLACRSVHLAYAAPDTGAFIQEVTVERSAPGTYVMVCGWRGGYFGIQEGDRGQRRLLFSVWDPTVGDDPAAVPEAQRVRLLFRDPEVRVGRFGDEGTGGQSFMPLAWKEGVPVRLAVTARLEGDRTAYTGWILEPARGAWRRLVTFSALNGGRRLQGLYSFIEDFKRDRVSLTQPRRAAFGPGWFLDGAGAWSPLVTARFTADRNPAASIDAGQAQGRFFLATGGETRNTHLPLGERLTLSGAPQGPGDPILPEP</sequence>
<dbReference type="KEGG" id="msea:METESE_14860"/>
<evidence type="ECO:0000313" key="1">
    <source>
        <dbReference type="EMBL" id="BDU76528.1"/>
    </source>
</evidence>
<reference evidence="1" key="1">
    <citation type="journal article" date="2023" name="Int. J. Syst. Evol. Microbiol.">
        <title>Mesoterricola silvestris gen. nov., sp. nov., Mesoterricola sediminis sp. nov., Geothrix oryzae sp. nov., Geothrix edaphica sp. nov., Geothrix rubra sp. nov., and Geothrix limicola sp. nov., six novel members of Acidobacteriota isolated from soils.</title>
        <authorList>
            <person name="Itoh H."/>
            <person name="Sugisawa Y."/>
            <person name="Mise K."/>
            <person name="Xu Z."/>
            <person name="Kuniyasu M."/>
            <person name="Ushijima N."/>
            <person name="Kawano K."/>
            <person name="Kobayashi E."/>
            <person name="Shiratori Y."/>
            <person name="Masuda Y."/>
            <person name="Senoo K."/>
        </authorList>
    </citation>
    <scope>NUCLEOTIDE SEQUENCE</scope>
    <source>
        <strain evidence="1">W786</strain>
    </source>
</reference>
<protein>
    <recommendedName>
        <fullName evidence="3">DUF5077 domain-containing protein</fullName>
    </recommendedName>
</protein>
<organism evidence="1 2">
    <name type="scientific">Mesoterricola sediminis</name>
    <dbReference type="NCBI Taxonomy" id="2927980"/>
    <lineage>
        <taxon>Bacteria</taxon>
        <taxon>Pseudomonadati</taxon>
        <taxon>Acidobacteriota</taxon>
        <taxon>Holophagae</taxon>
        <taxon>Holophagales</taxon>
        <taxon>Holophagaceae</taxon>
        <taxon>Mesoterricola</taxon>
    </lineage>
</organism>
<dbReference type="Pfam" id="PF11958">
    <property type="entry name" value="DUF3472"/>
    <property type="match status" value="1"/>
</dbReference>
<accession>A0AA48H5U8</accession>
<name>A0AA48H5U8_9BACT</name>
<dbReference type="EMBL" id="AP027081">
    <property type="protein sequence ID" value="BDU76528.1"/>
    <property type="molecule type" value="Genomic_DNA"/>
</dbReference>